<dbReference type="EMBL" id="JAMLJM010000004">
    <property type="protein sequence ID" value="MCL9809073.1"/>
    <property type="molecule type" value="Genomic_DNA"/>
</dbReference>
<feature type="domain" description="Glycosyltransferase 2-like" evidence="1">
    <location>
        <begin position="5"/>
        <end position="137"/>
    </location>
</feature>
<dbReference type="InterPro" id="IPR001173">
    <property type="entry name" value="Glyco_trans_2-like"/>
</dbReference>
<accession>A0ABT0TNJ8</accession>
<organism evidence="2 3">
    <name type="scientific">Flavobacterium luminosum</name>
    <dbReference type="NCBI Taxonomy" id="2949086"/>
    <lineage>
        <taxon>Bacteria</taxon>
        <taxon>Pseudomonadati</taxon>
        <taxon>Bacteroidota</taxon>
        <taxon>Flavobacteriia</taxon>
        <taxon>Flavobacteriales</taxon>
        <taxon>Flavobacteriaceae</taxon>
        <taxon>Flavobacterium</taxon>
    </lineage>
</organism>
<keyword evidence="2" id="KW-0808">Transferase</keyword>
<dbReference type="PANTHER" id="PTHR43685:SF3">
    <property type="entry name" value="SLR2126 PROTEIN"/>
    <property type="match status" value="1"/>
</dbReference>
<dbReference type="GO" id="GO:0016757">
    <property type="term" value="F:glycosyltransferase activity"/>
    <property type="evidence" value="ECO:0007669"/>
    <property type="project" value="UniProtKB-KW"/>
</dbReference>
<evidence type="ECO:0000313" key="2">
    <source>
        <dbReference type="EMBL" id="MCL9809073.1"/>
    </source>
</evidence>
<proteinExistence type="predicted"/>
<dbReference type="EC" id="2.4.-.-" evidence="2"/>
<comment type="caution">
    <text evidence="2">The sequence shown here is derived from an EMBL/GenBank/DDBJ whole genome shotgun (WGS) entry which is preliminary data.</text>
</comment>
<name>A0ABT0TNJ8_9FLAO</name>
<reference evidence="2 3" key="1">
    <citation type="submission" date="2022-05" db="EMBL/GenBank/DDBJ databases">
        <title>Flavobacterium sp., isolated from activated sludge.</title>
        <authorList>
            <person name="Ran Q."/>
        </authorList>
    </citation>
    <scope>NUCLEOTIDE SEQUENCE [LARGE SCALE GENOMIC DNA]</scope>
    <source>
        <strain evidence="2 3">HXWNR70</strain>
    </source>
</reference>
<dbReference type="Gene3D" id="3.90.550.10">
    <property type="entry name" value="Spore Coat Polysaccharide Biosynthesis Protein SpsA, Chain A"/>
    <property type="match status" value="1"/>
</dbReference>
<gene>
    <name evidence="2" type="ORF">NAT50_06850</name>
</gene>
<sequence>MKFTLIVCTYKRPHALGNLLASVKLQTVYPDEILIVDGSPDDATQRMLEANPMVHLTYYKVDESNRGLTKQRNYGIARVAPSSEVVCFLDDDTVLKPNYFEAVITAFQSNEKITGVGGVAVNENQWVPINPSKKYKRNEFFTLEGFVVKEALRNKIRNDLGLQSNLLPGKMPDYSHGRTCGYPLTGKNYEVDLLIGMSMSFRKKVVDSISFSKYFEGYGLYEDADFSIRALQFGSNVICTQAQLEHHHDPAGRPNQYHYGKMVVRNGWYVWRVKYPYPSFSARWKWHAITLLLTAIRATNIITTSKKKEAFTETLGRVVGWCSLFWDRPKI</sequence>
<keyword evidence="3" id="KW-1185">Reference proteome</keyword>
<dbReference type="InterPro" id="IPR029044">
    <property type="entry name" value="Nucleotide-diphossugar_trans"/>
</dbReference>
<keyword evidence="2" id="KW-0328">Glycosyltransferase</keyword>
<dbReference type="CDD" id="cd00761">
    <property type="entry name" value="Glyco_tranf_GTA_type"/>
    <property type="match status" value="1"/>
</dbReference>
<dbReference type="Pfam" id="PF00535">
    <property type="entry name" value="Glycos_transf_2"/>
    <property type="match status" value="1"/>
</dbReference>
<protein>
    <submittedName>
        <fullName evidence="2">Glycosyltransferase</fullName>
        <ecNumber evidence="2">2.4.-.-</ecNumber>
    </submittedName>
</protein>
<dbReference type="PANTHER" id="PTHR43685">
    <property type="entry name" value="GLYCOSYLTRANSFERASE"/>
    <property type="match status" value="1"/>
</dbReference>
<dbReference type="RefSeq" id="WP_250592481.1">
    <property type="nucleotide sequence ID" value="NZ_JAMLJM010000004.1"/>
</dbReference>
<evidence type="ECO:0000259" key="1">
    <source>
        <dbReference type="Pfam" id="PF00535"/>
    </source>
</evidence>
<dbReference type="SUPFAM" id="SSF53448">
    <property type="entry name" value="Nucleotide-diphospho-sugar transferases"/>
    <property type="match status" value="1"/>
</dbReference>
<evidence type="ECO:0000313" key="3">
    <source>
        <dbReference type="Proteomes" id="UP001317191"/>
    </source>
</evidence>
<dbReference type="Proteomes" id="UP001317191">
    <property type="component" value="Unassembled WGS sequence"/>
</dbReference>
<dbReference type="InterPro" id="IPR050834">
    <property type="entry name" value="Glycosyltransf_2"/>
</dbReference>